<protein>
    <submittedName>
        <fullName evidence="6">Redoxin domain protein</fullName>
    </submittedName>
</protein>
<comment type="subcellular location">
    <subcellularLocation>
        <location evidence="1">Cell envelope</location>
    </subcellularLocation>
</comment>
<evidence type="ECO:0000259" key="5">
    <source>
        <dbReference type="PROSITE" id="PS51352"/>
    </source>
</evidence>
<keyword evidence="2" id="KW-0201">Cytochrome c-type biogenesis</keyword>
<dbReference type="CDD" id="cd02966">
    <property type="entry name" value="TlpA_like_family"/>
    <property type="match status" value="1"/>
</dbReference>
<keyword evidence="7" id="KW-1185">Reference proteome</keyword>
<name>A0A1Y1T7D9_9FLAO</name>
<keyword evidence="4" id="KW-0676">Redox-active center</keyword>
<dbReference type="Pfam" id="PF13905">
    <property type="entry name" value="Thioredoxin_8"/>
    <property type="match status" value="1"/>
</dbReference>
<dbReference type="PANTHER" id="PTHR42852">
    <property type="entry name" value="THIOL:DISULFIDE INTERCHANGE PROTEIN DSBE"/>
    <property type="match status" value="1"/>
</dbReference>
<evidence type="ECO:0000256" key="1">
    <source>
        <dbReference type="ARBA" id="ARBA00004196"/>
    </source>
</evidence>
<sequence length="516" mass="60850">MLSCNDKSKKNVIRNTEINLSSSSKKIIPDSSFAYLKFLSNINSPITVQSNLDQIIFDPDKEKSTSILYKKIYIYPIDMLLIHNRTILSDTIILKHNDTVQIKLNNKKFQFSLTNDSLNTKRILWQDHHIFPRNAAYKKIETINTVVNSFRPPYPSLSDSIKQYRKINDHPRQPKDFEGMEEIQKNAISHLKEINNYYKGIYKNINNYKDEELKEFYKGYTIWKHYRQLKSLKDFLPEKLHDLTFSSNQKDQFYFTANYFMIHDSIDKTISNLVKLTAENENTYTSKTVGTYFLWKYLIKNKVIPLTVVYDSIIPSEFPKYTKQFRLRTIYEMDFNKVPVDIELKYIDKYQQEYGLDKNLNKLASNLEYQTENKHKLLLKSFSGETTSLDSLIKLNQGKILYIDFWASWCRPCREAMPKSKELKKQFKNNQIEFLYLAINDEENNWRKAAKSDSIVENNYLVINTKTSGFLKELNVKAIPRYIIIDGNGNIIQNNASGPENNATKRTLEYYLEKLE</sequence>
<accession>A0A1Y1T7D9</accession>
<reference evidence="6 7" key="1">
    <citation type="submission" date="2013-04" db="EMBL/GenBank/DDBJ databases">
        <title>Zunongwangia sp. 22II14-10F7 Genome Sequencing.</title>
        <authorList>
            <person name="Lai Q."/>
            <person name="Shao Z."/>
        </authorList>
    </citation>
    <scope>NUCLEOTIDE SEQUENCE [LARGE SCALE GENOMIC DNA]</scope>
    <source>
        <strain evidence="6 7">22II14-10F7</strain>
    </source>
</reference>
<proteinExistence type="predicted"/>
<dbReference type="Gene3D" id="3.40.30.10">
    <property type="entry name" value="Glutaredoxin"/>
    <property type="match status" value="1"/>
</dbReference>
<evidence type="ECO:0000256" key="2">
    <source>
        <dbReference type="ARBA" id="ARBA00022748"/>
    </source>
</evidence>
<gene>
    <name evidence="6" type="ORF">IIF7_03041</name>
</gene>
<dbReference type="EMBL" id="ARYN01000002">
    <property type="protein sequence ID" value="ORL46960.1"/>
    <property type="molecule type" value="Genomic_DNA"/>
</dbReference>
<evidence type="ECO:0000256" key="4">
    <source>
        <dbReference type="ARBA" id="ARBA00023284"/>
    </source>
</evidence>
<evidence type="ECO:0000313" key="6">
    <source>
        <dbReference type="EMBL" id="ORL46960.1"/>
    </source>
</evidence>
<dbReference type="Proteomes" id="UP000192746">
    <property type="component" value="Unassembled WGS sequence"/>
</dbReference>
<dbReference type="InterPro" id="IPR013766">
    <property type="entry name" value="Thioredoxin_domain"/>
</dbReference>
<dbReference type="InterPro" id="IPR012336">
    <property type="entry name" value="Thioredoxin-like_fold"/>
</dbReference>
<organism evidence="6 7">
    <name type="scientific">Zunongwangia atlantica 22II14-10F7</name>
    <dbReference type="NCBI Taxonomy" id="1185767"/>
    <lineage>
        <taxon>Bacteria</taxon>
        <taxon>Pseudomonadati</taxon>
        <taxon>Bacteroidota</taxon>
        <taxon>Flavobacteriia</taxon>
        <taxon>Flavobacteriales</taxon>
        <taxon>Flavobacteriaceae</taxon>
        <taxon>Zunongwangia</taxon>
    </lineage>
</organism>
<feature type="domain" description="Thioredoxin" evidence="5">
    <location>
        <begin position="358"/>
        <end position="516"/>
    </location>
</feature>
<dbReference type="PROSITE" id="PS51352">
    <property type="entry name" value="THIOREDOXIN_2"/>
    <property type="match status" value="1"/>
</dbReference>
<evidence type="ECO:0000256" key="3">
    <source>
        <dbReference type="ARBA" id="ARBA00023157"/>
    </source>
</evidence>
<keyword evidence="3" id="KW-1015">Disulfide bond</keyword>
<dbReference type="GO" id="GO:0030313">
    <property type="term" value="C:cell envelope"/>
    <property type="evidence" value="ECO:0007669"/>
    <property type="project" value="UniProtKB-SubCell"/>
</dbReference>
<dbReference type="InterPro" id="IPR036249">
    <property type="entry name" value="Thioredoxin-like_sf"/>
</dbReference>
<evidence type="ECO:0000313" key="7">
    <source>
        <dbReference type="Proteomes" id="UP000192746"/>
    </source>
</evidence>
<dbReference type="AlphaFoldDB" id="A0A1Y1T7D9"/>
<comment type="caution">
    <text evidence="6">The sequence shown here is derived from an EMBL/GenBank/DDBJ whole genome shotgun (WGS) entry which is preliminary data.</text>
</comment>
<dbReference type="GO" id="GO:0017004">
    <property type="term" value="P:cytochrome complex assembly"/>
    <property type="evidence" value="ECO:0007669"/>
    <property type="project" value="UniProtKB-KW"/>
</dbReference>
<dbReference type="PANTHER" id="PTHR42852:SF6">
    <property type="entry name" value="THIOL:DISULFIDE INTERCHANGE PROTEIN DSBE"/>
    <property type="match status" value="1"/>
</dbReference>
<dbReference type="InterPro" id="IPR050553">
    <property type="entry name" value="Thioredoxin_ResA/DsbE_sf"/>
</dbReference>
<dbReference type="STRING" id="1185767.IIF7_03041"/>
<dbReference type="SUPFAM" id="SSF52833">
    <property type="entry name" value="Thioredoxin-like"/>
    <property type="match status" value="1"/>
</dbReference>